<evidence type="ECO:0000313" key="2">
    <source>
        <dbReference type="EMBL" id="KAJ1180554.1"/>
    </source>
</evidence>
<dbReference type="EMBL" id="JANPWB010000006">
    <property type="protein sequence ID" value="KAJ1180554.1"/>
    <property type="molecule type" value="Genomic_DNA"/>
</dbReference>
<reference evidence="2" key="1">
    <citation type="journal article" date="2022" name="bioRxiv">
        <title>Sequencing and chromosome-scale assembly of the giantPleurodeles waltlgenome.</title>
        <authorList>
            <person name="Brown T."/>
            <person name="Elewa A."/>
            <person name="Iarovenko S."/>
            <person name="Subramanian E."/>
            <person name="Araus A.J."/>
            <person name="Petzold A."/>
            <person name="Susuki M."/>
            <person name="Suzuki K.-i.T."/>
            <person name="Hayashi T."/>
            <person name="Toyoda A."/>
            <person name="Oliveira C."/>
            <person name="Osipova E."/>
            <person name="Leigh N.D."/>
            <person name="Simon A."/>
            <person name="Yun M.H."/>
        </authorList>
    </citation>
    <scope>NUCLEOTIDE SEQUENCE</scope>
    <source>
        <strain evidence="2">20211129_DDA</strain>
        <tissue evidence="2">Liver</tissue>
    </source>
</reference>
<comment type="caution">
    <text evidence="2">The sequence shown here is derived from an EMBL/GenBank/DDBJ whole genome shotgun (WGS) entry which is preliminary data.</text>
</comment>
<evidence type="ECO:0000256" key="1">
    <source>
        <dbReference type="SAM" id="MobiDB-lite"/>
    </source>
</evidence>
<name>A0AAV7TWK1_PLEWA</name>
<proteinExistence type="predicted"/>
<gene>
    <name evidence="2" type="ORF">NDU88_005775</name>
</gene>
<protein>
    <submittedName>
        <fullName evidence="2">Uncharacterized protein</fullName>
    </submittedName>
</protein>
<evidence type="ECO:0000313" key="3">
    <source>
        <dbReference type="Proteomes" id="UP001066276"/>
    </source>
</evidence>
<dbReference type="Proteomes" id="UP001066276">
    <property type="component" value="Chromosome 3_2"/>
</dbReference>
<feature type="compositionally biased region" description="Basic and acidic residues" evidence="1">
    <location>
        <begin position="9"/>
        <end position="36"/>
    </location>
</feature>
<feature type="compositionally biased region" description="Basic and acidic residues" evidence="1">
    <location>
        <begin position="46"/>
        <end position="55"/>
    </location>
</feature>
<feature type="region of interest" description="Disordered" evidence="1">
    <location>
        <begin position="1"/>
        <end position="180"/>
    </location>
</feature>
<sequence length="201" mass="21268">MGTPRPPAPRREEKKAKPESDPEARADSRSRGREEWPGTSEASDGGETHRDRPGERPAASYLLSCVPPISPTQRTRPRVGARGGGESGPGRERKRARADLGVVGRVRPRRKAESAGGAKAPEKSGTRCNRSWRGGVVSPVFSPASPLPGRKAEAQSRDVGIGPDRGGGSEGRISSLRRPRTEVLGRGVSVVTETQGGALTL</sequence>
<organism evidence="2 3">
    <name type="scientific">Pleurodeles waltl</name>
    <name type="common">Iberian ribbed newt</name>
    <dbReference type="NCBI Taxonomy" id="8319"/>
    <lineage>
        <taxon>Eukaryota</taxon>
        <taxon>Metazoa</taxon>
        <taxon>Chordata</taxon>
        <taxon>Craniata</taxon>
        <taxon>Vertebrata</taxon>
        <taxon>Euteleostomi</taxon>
        <taxon>Amphibia</taxon>
        <taxon>Batrachia</taxon>
        <taxon>Caudata</taxon>
        <taxon>Salamandroidea</taxon>
        <taxon>Salamandridae</taxon>
        <taxon>Pleurodelinae</taxon>
        <taxon>Pleurodeles</taxon>
    </lineage>
</organism>
<dbReference type="AlphaFoldDB" id="A0AAV7TWK1"/>
<accession>A0AAV7TWK1</accession>
<keyword evidence="3" id="KW-1185">Reference proteome</keyword>